<evidence type="ECO:0000313" key="2">
    <source>
        <dbReference type="Proteomes" id="UP001208794"/>
    </source>
</evidence>
<dbReference type="EMBL" id="JAMQPR010000001">
    <property type="protein sequence ID" value="MCW7503892.1"/>
    <property type="molecule type" value="Genomic_DNA"/>
</dbReference>
<reference evidence="1 2" key="1">
    <citation type="submission" date="2022-06" db="EMBL/GenBank/DDBJ databases">
        <title>Leptospira isolates from biofilms formed at urban environments.</title>
        <authorList>
            <person name="Ribeiro P.S."/>
            <person name="Sousa T."/>
            <person name="Carvalho N."/>
            <person name="Aburjaile F."/>
            <person name="Neves F."/>
            <person name="Oliveira D."/>
            <person name="Blanco L."/>
            <person name="Lima J."/>
            <person name="Costa F."/>
            <person name="Brenig B."/>
            <person name="Soares S."/>
            <person name="Ramos R."/>
            <person name="Goes-Neto A."/>
            <person name="Matiuzzi M."/>
            <person name="Azevedo V."/>
            <person name="Ristow P."/>
        </authorList>
    </citation>
    <scope>NUCLEOTIDE SEQUENCE [LARGE SCALE GENOMIC DNA]</scope>
    <source>
        <strain evidence="1 2">VSF14</strain>
    </source>
</reference>
<comment type="caution">
    <text evidence="1">The sequence shown here is derived from an EMBL/GenBank/DDBJ whole genome shotgun (WGS) entry which is preliminary data.</text>
</comment>
<name>A0ABT3M669_9LEPT</name>
<evidence type="ECO:0000313" key="1">
    <source>
        <dbReference type="EMBL" id="MCW7503892.1"/>
    </source>
</evidence>
<gene>
    <name evidence="1" type="ORF">ND855_07130</name>
</gene>
<proteinExistence type="predicted"/>
<organism evidence="1 2">
    <name type="scientific">Leptospira paudalimensis</name>
    <dbReference type="NCBI Taxonomy" id="2950024"/>
    <lineage>
        <taxon>Bacteria</taxon>
        <taxon>Pseudomonadati</taxon>
        <taxon>Spirochaetota</taxon>
        <taxon>Spirochaetia</taxon>
        <taxon>Leptospirales</taxon>
        <taxon>Leptospiraceae</taxon>
        <taxon>Leptospira</taxon>
    </lineage>
</organism>
<dbReference type="RefSeq" id="WP_265357767.1">
    <property type="nucleotide sequence ID" value="NZ_JAMQPR010000001.1"/>
</dbReference>
<keyword evidence="1" id="KW-0808">Transferase</keyword>
<protein>
    <submittedName>
        <fullName evidence="1">Lecithin retinol acyltransferase family protein</fullName>
    </submittedName>
</protein>
<dbReference type="Gene3D" id="3.90.1720.10">
    <property type="entry name" value="endopeptidase domain like (from Nostoc punctiforme)"/>
    <property type="match status" value="1"/>
</dbReference>
<sequence length="133" mass="15176">MNIDWHIGWEISRAKEFGFRHTGVVYGKDIFGNILILHNHQRNNVEIVTLNEFLGGEQIFQIRKPSLPIREVIQNMKLALNETKRYNLTTFNCQHFSSSIVDGFESSSAVKGLLTIAAFAGITYFMNKLNLTS</sequence>
<keyword evidence="1" id="KW-0012">Acyltransferase</keyword>
<dbReference type="Proteomes" id="UP001208794">
    <property type="component" value="Unassembled WGS sequence"/>
</dbReference>
<accession>A0ABT3M669</accession>
<dbReference type="GO" id="GO:0016746">
    <property type="term" value="F:acyltransferase activity"/>
    <property type="evidence" value="ECO:0007669"/>
    <property type="project" value="UniProtKB-KW"/>
</dbReference>
<keyword evidence="2" id="KW-1185">Reference proteome</keyword>